<comment type="caution">
    <text evidence="1">The sequence shown here is derived from an EMBL/GenBank/DDBJ whole genome shotgun (WGS) entry which is preliminary data.</text>
</comment>
<proteinExistence type="predicted"/>
<keyword evidence="2" id="KW-1185">Reference proteome</keyword>
<sequence length="88" mass="10316">MYLNRLKKQNMLQVFNLITTKGNKLDGVYEFSGIRASHDFDGYTCWLSYKDLTISLLFHGAYDFDYQDKETLELFFKKVSRLLGESNA</sequence>
<name>A0ABQ6DZF2_9GAMM</name>
<evidence type="ECO:0000313" key="1">
    <source>
        <dbReference type="EMBL" id="GLS90136.1"/>
    </source>
</evidence>
<protein>
    <recommendedName>
        <fullName evidence="3">DUF3081 domain-containing protein</fullName>
    </recommendedName>
</protein>
<dbReference type="Pfam" id="PF11280">
    <property type="entry name" value="DUF3081"/>
    <property type="match status" value="1"/>
</dbReference>
<organism evidence="1 2">
    <name type="scientific">Psychromonas marina</name>
    <dbReference type="NCBI Taxonomy" id="88364"/>
    <lineage>
        <taxon>Bacteria</taxon>
        <taxon>Pseudomonadati</taxon>
        <taxon>Pseudomonadota</taxon>
        <taxon>Gammaproteobacteria</taxon>
        <taxon>Alteromonadales</taxon>
        <taxon>Psychromonadaceae</taxon>
        <taxon>Psychromonas</taxon>
    </lineage>
</organism>
<dbReference type="RefSeq" id="WP_284203256.1">
    <property type="nucleotide sequence ID" value="NZ_BSPQ01000002.1"/>
</dbReference>
<dbReference type="InterPro" id="IPR021432">
    <property type="entry name" value="DUF3081"/>
</dbReference>
<dbReference type="EMBL" id="BSPQ01000002">
    <property type="protein sequence ID" value="GLS90136.1"/>
    <property type="molecule type" value="Genomic_DNA"/>
</dbReference>
<dbReference type="Proteomes" id="UP001157353">
    <property type="component" value="Unassembled WGS sequence"/>
</dbReference>
<reference evidence="2" key="1">
    <citation type="journal article" date="2019" name="Int. J. Syst. Evol. Microbiol.">
        <title>The Global Catalogue of Microorganisms (GCM) 10K type strain sequencing project: providing services to taxonomists for standard genome sequencing and annotation.</title>
        <authorList>
            <consortium name="The Broad Institute Genomics Platform"/>
            <consortium name="The Broad Institute Genome Sequencing Center for Infectious Disease"/>
            <person name="Wu L."/>
            <person name="Ma J."/>
        </authorList>
    </citation>
    <scope>NUCLEOTIDE SEQUENCE [LARGE SCALE GENOMIC DNA]</scope>
    <source>
        <strain evidence="2">NBRC 103166</strain>
    </source>
</reference>
<gene>
    <name evidence="1" type="ORF">GCM10007916_12030</name>
</gene>
<evidence type="ECO:0008006" key="3">
    <source>
        <dbReference type="Google" id="ProtNLM"/>
    </source>
</evidence>
<evidence type="ECO:0000313" key="2">
    <source>
        <dbReference type="Proteomes" id="UP001157353"/>
    </source>
</evidence>
<accession>A0ABQ6DZF2</accession>